<organism evidence="5 6">
    <name type="scientific">Methanococcus maripaludis</name>
    <name type="common">Methanococcus deltae</name>
    <dbReference type="NCBI Taxonomy" id="39152"/>
    <lineage>
        <taxon>Archaea</taxon>
        <taxon>Methanobacteriati</taxon>
        <taxon>Methanobacteriota</taxon>
        <taxon>Methanomada group</taxon>
        <taxon>Methanococci</taxon>
        <taxon>Methanococcales</taxon>
        <taxon>Methanococcaceae</taxon>
        <taxon>Methanococcus</taxon>
    </lineage>
</organism>
<dbReference type="HAMAP" id="MF_01963">
    <property type="entry name" value="MTAP"/>
    <property type="match status" value="1"/>
</dbReference>
<dbReference type="GO" id="GO:0019509">
    <property type="term" value="P:L-methionine salvage from methylthioadenosine"/>
    <property type="evidence" value="ECO:0007669"/>
    <property type="project" value="TreeGrafter"/>
</dbReference>
<sequence>MAHSGDYLIGIIGGTGISSILNKGEERIIDTKYGKSKVLIDKESDVVLLFRHGAEHNTPPHKINYRANICALKTLGVERIMALSSVGSLREDVVPGDFLIPNDFLEFTKARKSTFYDGDDGKVVHVDVTEPYCPELKEVTKEILKKRNYNFKEGVYVCTEGPRFETKTEIQIYKNWGHVVGMTAYPEVVLAREMEMCYTSICNVSNYAAGISKNVLTVDEVLETLKEMEDKILNVVDDFINYEFKERTCFCKSALENAVM</sequence>
<dbReference type="Gene3D" id="3.40.50.1580">
    <property type="entry name" value="Nucleoside phosphorylase domain"/>
    <property type="match status" value="1"/>
</dbReference>
<feature type="binding site" evidence="3">
    <location>
        <begin position="51"/>
        <end position="52"/>
    </location>
    <ligand>
        <name>phosphate</name>
        <dbReference type="ChEBI" id="CHEBI:43474"/>
    </ligand>
</feature>
<dbReference type="PANTHER" id="PTHR42679:SF2">
    <property type="entry name" value="S-METHYL-5'-THIOADENOSINE PHOSPHORYLASE"/>
    <property type="match status" value="1"/>
</dbReference>
<dbReference type="AlphaFoldDB" id="A0A2L1CAF0"/>
<evidence type="ECO:0000259" key="4">
    <source>
        <dbReference type="Pfam" id="PF01048"/>
    </source>
</evidence>
<dbReference type="Proteomes" id="UP000239462">
    <property type="component" value="Chromosome"/>
</dbReference>
<dbReference type="Pfam" id="PF01048">
    <property type="entry name" value="PNP_UDP_1"/>
    <property type="match status" value="1"/>
</dbReference>
<dbReference type="InterPro" id="IPR035994">
    <property type="entry name" value="Nucleoside_phosphorylase_sf"/>
</dbReference>
<comment type="caution">
    <text evidence="3">Lacks conserved residue(s) required for the propagation of feature annotation.</text>
</comment>
<comment type="function">
    <text evidence="3">Catalyzes the reversible phosphorylation of S-methyl-5'-thioinosine (MTI) to hypoxanthine and 5-methylthioribose-1-phosphate. Involved in the breakdown of S-methyl-5'-thioadenosine (MTA), a major by-product of polyamine biosynthesis. Catabolism of (MTA) occurs via deamination to MTI and phosphorolysis to hypoxanthine.</text>
</comment>
<protein>
    <recommendedName>
        <fullName evidence="3">Probable S-methyl-5'-thioinosine phosphorylase</fullName>
        <ecNumber evidence="3">2.4.2.44</ecNumber>
    </recommendedName>
    <alternativeName>
        <fullName evidence="3">5'-methylthioinosine phosphorylase</fullName>
        <shortName evidence="3">MTI phosphorylase</shortName>
        <shortName evidence="3">MTIP</shortName>
    </alternativeName>
</protein>
<feature type="binding site" evidence="3">
    <location>
        <position position="182"/>
    </location>
    <ligand>
        <name>substrate</name>
    </ligand>
</feature>
<dbReference type="InterPro" id="IPR000845">
    <property type="entry name" value="Nucleoside_phosphorylase_d"/>
</dbReference>
<reference evidence="6" key="1">
    <citation type="journal article" date="2018" name="Genome Announc.">
        <title>Complete Genome Sequence of the Methanococcus maripaludis Type Strain JJ (DSM 2067), a Model for Selenoprotein Synthesis in Archaea.</title>
        <authorList>
            <person name="Poehlein A."/>
            <person name="Heym D."/>
            <person name="Quitzke V."/>
            <person name="Fersch J."/>
            <person name="Daniel R."/>
            <person name="Rother M."/>
        </authorList>
    </citation>
    <scope>NUCLEOTIDE SEQUENCE [LARGE SCALE GENOMIC DNA]</scope>
    <source>
        <strain evidence="6">DSM 2067</strain>
    </source>
</reference>
<comment type="pathway">
    <text evidence="3">Purine metabolism; purine nucleoside salvage.</text>
</comment>
<comment type="similarity">
    <text evidence="3">Belongs to the PNP/MTAP phosphorylase family. MTAP subfamily.</text>
</comment>
<keyword evidence="2 3" id="KW-0808">Transferase</keyword>
<dbReference type="GO" id="GO:0017061">
    <property type="term" value="F:S-methyl-5-thioadenosine phosphorylase activity"/>
    <property type="evidence" value="ECO:0007669"/>
    <property type="project" value="InterPro"/>
</dbReference>
<evidence type="ECO:0000256" key="3">
    <source>
        <dbReference type="HAMAP-Rule" id="MF_01963"/>
    </source>
</evidence>
<evidence type="ECO:0000256" key="1">
    <source>
        <dbReference type="ARBA" id="ARBA00022676"/>
    </source>
</evidence>
<dbReference type="CDD" id="cd09010">
    <property type="entry name" value="MTAP_SsMTAPII_like_MTIP"/>
    <property type="match status" value="1"/>
</dbReference>
<evidence type="ECO:0000313" key="6">
    <source>
        <dbReference type="Proteomes" id="UP000239462"/>
    </source>
</evidence>
<feature type="binding site" evidence="3">
    <location>
        <position position="15"/>
    </location>
    <ligand>
        <name>phosphate</name>
        <dbReference type="ChEBI" id="CHEBI:43474"/>
    </ligand>
</feature>
<feature type="site" description="Important for substrate specificity" evidence="3">
    <location>
        <position position="165"/>
    </location>
</feature>
<keyword evidence="3" id="KW-0660">Purine salvage</keyword>
<feature type="domain" description="Nucleoside phosphorylase" evidence="4">
    <location>
        <begin position="9"/>
        <end position="240"/>
    </location>
</feature>
<dbReference type="GO" id="GO:0006166">
    <property type="term" value="P:purine ribonucleoside salvage"/>
    <property type="evidence" value="ECO:0007669"/>
    <property type="project" value="UniProtKB-UniRule"/>
</dbReference>
<proteinExistence type="inferred from homology"/>
<evidence type="ECO:0000256" key="2">
    <source>
        <dbReference type="ARBA" id="ARBA00022679"/>
    </source>
</evidence>
<gene>
    <name evidence="5" type="ORF">MMJJ_09000</name>
</gene>
<dbReference type="PANTHER" id="PTHR42679">
    <property type="entry name" value="S-METHYL-5'-THIOADENOSINE PHOSPHORYLASE"/>
    <property type="match status" value="1"/>
</dbReference>
<accession>A0A2L1CAF0</accession>
<name>A0A2L1CAF0_METMI</name>
<feature type="binding site" evidence="3">
    <location>
        <position position="183"/>
    </location>
    <ligand>
        <name>phosphate</name>
        <dbReference type="ChEBI" id="CHEBI:43474"/>
    </ligand>
</feature>
<comment type="catalytic activity">
    <reaction evidence="3">
        <text>S-methyl-5'-thioinosine + phosphate = 5-(methylsulfanyl)-alpha-D-ribose 1-phosphate + hypoxanthine</text>
        <dbReference type="Rhea" id="RHEA:30643"/>
        <dbReference type="ChEBI" id="CHEBI:17368"/>
        <dbReference type="ChEBI" id="CHEBI:43474"/>
        <dbReference type="ChEBI" id="CHEBI:48595"/>
        <dbReference type="ChEBI" id="CHEBI:58533"/>
        <dbReference type="EC" id="2.4.2.44"/>
    </reaction>
</comment>
<dbReference type="KEGG" id="mmad:MMJJ_09000"/>
<dbReference type="UniPathway" id="UPA00606"/>
<keyword evidence="1 3" id="KW-0328">Glycosyltransferase</keyword>
<dbReference type="GO" id="GO:0005829">
    <property type="term" value="C:cytosol"/>
    <property type="evidence" value="ECO:0007669"/>
    <property type="project" value="TreeGrafter"/>
</dbReference>
<dbReference type="EMBL" id="CP026606">
    <property type="protein sequence ID" value="AVB76309.1"/>
    <property type="molecule type" value="Genomic_DNA"/>
</dbReference>
<evidence type="ECO:0000313" key="5">
    <source>
        <dbReference type="EMBL" id="AVB76309.1"/>
    </source>
</evidence>
<dbReference type="EC" id="2.4.2.44" evidence="3"/>
<dbReference type="SUPFAM" id="SSF53167">
    <property type="entry name" value="Purine and uridine phosphorylases"/>
    <property type="match status" value="1"/>
</dbReference>
<comment type="miscellaneous">
    <text evidence="3">Although this enzyme belongs to the family of MTA phosphorylases based on sequence homology, it has been shown that conserved amino acid substitutions in the substrate binding pocket convert the substrate specificity of this enzyme from 6-aminopurines to 6-oxopurines.</text>
</comment>
<feature type="site" description="Important for substrate specificity" evidence="3">
    <location>
        <position position="218"/>
    </location>
</feature>
<comment type="subunit">
    <text evidence="3">Homotrimer.</text>
</comment>
<feature type="binding site" evidence="3">
    <location>
        <begin position="206"/>
        <end position="208"/>
    </location>
    <ligand>
        <name>substrate</name>
    </ligand>
</feature>
<dbReference type="InterPro" id="IPR010044">
    <property type="entry name" value="MTAP"/>
</dbReference>